<proteinExistence type="predicted"/>
<evidence type="ECO:0000313" key="2">
    <source>
        <dbReference type="Proteomes" id="UP000520814"/>
    </source>
</evidence>
<gene>
    <name evidence="1" type="ORF">HNQ39_001336</name>
</gene>
<dbReference type="EMBL" id="JACHGW010000001">
    <property type="protein sequence ID" value="MBB6049574.1"/>
    <property type="molecule type" value="Genomic_DNA"/>
</dbReference>
<dbReference type="Proteomes" id="UP000520814">
    <property type="component" value="Unassembled WGS sequence"/>
</dbReference>
<dbReference type="AlphaFoldDB" id="A0A7W9SPD5"/>
<organism evidence="1 2">
    <name type="scientific">Armatimonas rosea</name>
    <dbReference type="NCBI Taxonomy" id="685828"/>
    <lineage>
        <taxon>Bacteria</taxon>
        <taxon>Bacillati</taxon>
        <taxon>Armatimonadota</taxon>
        <taxon>Armatimonadia</taxon>
        <taxon>Armatimonadales</taxon>
        <taxon>Armatimonadaceae</taxon>
        <taxon>Armatimonas</taxon>
    </lineage>
</organism>
<sequence length="402" mass="44481">MRQQELGGWKAAHECHLGARKGNLVVRTTGGDPYLIASEVPSVSGSLTLEWRQRTKTRGSAEVFWGDARGGFAAERSVLVGYTPGETWQELKATLPVQGALTALRLDPCQGQGELALSWLRLKDATGKLVREWRFTNLKDAEPAGVLPPAEKWAYLDNGKLRIGVKVSSGAALGWLSLSKSERNLLNHWDHGRLVQQSYYGDDDGSIWGNKPWRWNPVQGGDYKGTAAKVLALKIGKTELYAKTMGRNWAGCTDLPEAIFEQWITLKGELAQVKYRLTYSGTHSHASRHHEIPAIFLEPDLDTLVVGGNEAARSKPGWPNEGRKLPEHWAAYVDKDEFGVGAKVPIADELTCYRFGDGKPEHGSCSYFAPLTKFAITPGMVFTYELYLTCGTLSQIRQRLTP</sequence>
<reference evidence="1 2" key="1">
    <citation type="submission" date="2020-08" db="EMBL/GenBank/DDBJ databases">
        <title>Genomic Encyclopedia of Type Strains, Phase IV (KMG-IV): sequencing the most valuable type-strain genomes for metagenomic binning, comparative biology and taxonomic classification.</title>
        <authorList>
            <person name="Goeker M."/>
        </authorList>
    </citation>
    <scope>NUCLEOTIDE SEQUENCE [LARGE SCALE GENOMIC DNA]</scope>
    <source>
        <strain evidence="1 2">DSM 23562</strain>
    </source>
</reference>
<evidence type="ECO:0000313" key="1">
    <source>
        <dbReference type="EMBL" id="MBB6049574.1"/>
    </source>
</evidence>
<keyword evidence="2" id="KW-1185">Reference proteome</keyword>
<protein>
    <submittedName>
        <fullName evidence="1">Uncharacterized protein</fullName>
    </submittedName>
</protein>
<dbReference type="RefSeq" id="WP_184193172.1">
    <property type="nucleotide sequence ID" value="NZ_JACHGW010000001.1"/>
</dbReference>
<accession>A0A7W9SPD5</accession>
<name>A0A7W9SPD5_ARMRO</name>
<comment type="caution">
    <text evidence="1">The sequence shown here is derived from an EMBL/GenBank/DDBJ whole genome shotgun (WGS) entry which is preliminary data.</text>
</comment>